<name>A0ABR2FX35_9ROSI</name>
<organism evidence="1 2">
    <name type="scientific">Hibiscus sabdariffa</name>
    <name type="common">roselle</name>
    <dbReference type="NCBI Taxonomy" id="183260"/>
    <lineage>
        <taxon>Eukaryota</taxon>
        <taxon>Viridiplantae</taxon>
        <taxon>Streptophyta</taxon>
        <taxon>Embryophyta</taxon>
        <taxon>Tracheophyta</taxon>
        <taxon>Spermatophyta</taxon>
        <taxon>Magnoliopsida</taxon>
        <taxon>eudicotyledons</taxon>
        <taxon>Gunneridae</taxon>
        <taxon>Pentapetalae</taxon>
        <taxon>rosids</taxon>
        <taxon>malvids</taxon>
        <taxon>Malvales</taxon>
        <taxon>Malvaceae</taxon>
        <taxon>Malvoideae</taxon>
        <taxon>Hibiscus</taxon>
    </lineage>
</organism>
<keyword evidence="2" id="KW-1185">Reference proteome</keyword>
<proteinExistence type="predicted"/>
<protein>
    <submittedName>
        <fullName evidence="1">Uncharacterized protein</fullName>
    </submittedName>
</protein>
<sequence length="91" mass="10145">MRLPSPKLIVKPSHFPENKLLLDVKPPVCIHILDGLSIALSKINSRNHERGKEKLPLTPHAMRLKEEPASSLPCVVPESAYFCSLSLLIKL</sequence>
<accession>A0ABR2FX35</accession>
<evidence type="ECO:0000313" key="1">
    <source>
        <dbReference type="EMBL" id="KAK8588672.1"/>
    </source>
</evidence>
<evidence type="ECO:0000313" key="2">
    <source>
        <dbReference type="Proteomes" id="UP001472677"/>
    </source>
</evidence>
<gene>
    <name evidence="1" type="ORF">V6N12_023096</name>
</gene>
<comment type="caution">
    <text evidence="1">The sequence shown here is derived from an EMBL/GenBank/DDBJ whole genome shotgun (WGS) entry which is preliminary data.</text>
</comment>
<dbReference type="EMBL" id="JBBPBM010000004">
    <property type="protein sequence ID" value="KAK8588672.1"/>
    <property type="molecule type" value="Genomic_DNA"/>
</dbReference>
<dbReference type="Proteomes" id="UP001472677">
    <property type="component" value="Unassembled WGS sequence"/>
</dbReference>
<reference evidence="1 2" key="1">
    <citation type="journal article" date="2024" name="G3 (Bethesda)">
        <title>Genome assembly of Hibiscus sabdariffa L. provides insights into metabolisms of medicinal natural products.</title>
        <authorList>
            <person name="Kim T."/>
        </authorList>
    </citation>
    <scope>NUCLEOTIDE SEQUENCE [LARGE SCALE GENOMIC DNA]</scope>
    <source>
        <strain evidence="1">TK-2024</strain>
        <tissue evidence="1">Old leaves</tissue>
    </source>
</reference>